<proteinExistence type="predicted"/>
<keyword evidence="1" id="KW-0812">Transmembrane</keyword>
<sequence>MLRHVANVKLNCQLLVVLFDVQQQTRIVEAMMRLWILFSLFFLLGTAAHIDKPSTCITIHADVQARKADRIRRKAPDCLSWPIQPCMTVETSEESK</sequence>
<accession>A0A1I7XXF3</accession>
<organism evidence="2 3">
    <name type="scientific">Steinernema glaseri</name>
    <dbReference type="NCBI Taxonomy" id="37863"/>
    <lineage>
        <taxon>Eukaryota</taxon>
        <taxon>Metazoa</taxon>
        <taxon>Ecdysozoa</taxon>
        <taxon>Nematoda</taxon>
        <taxon>Chromadorea</taxon>
        <taxon>Rhabditida</taxon>
        <taxon>Tylenchina</taxon>
        <taxon>Panagrolaimomorpha</taxon>
        <taxon>Strongyloidoidea</taxon>
        <taxon>Steinernematidae</taxon>
        <taxon>Steinernema</taxon>
    </lineage>
</organism>
<dbReference type="Proteomes" id="UP000095287">
    <property type="component" value="Unplaced"/>
</dbReference>
<evidence type="ECO:0000313" key="3">
    <source>
        <dbReference type="WBParaSite" id="L893_g10573.t1"/>
    </source>
</evidence>
<keyword evidence="1" id="KW-1133">Transmembrane helix</keyword>
<name>A0A1I7XXF3_9BILA</name>
<keyword evidence="2" id="KW-1185">Reference proteome</keyword>
<reference evidence="3" key="1">
    <citation type="submission" date="2016-11" db="UniProtKB">
        <authorList>
            <consortium name="WormBaseParasite"/>
        </authorList>
    </citation>
    <scope>IDENTIFICATION</scope>
</reference>
<dbReference type="AlphaFoldDB" id="A0A1I7XXF3"/>
<keyword evidence="1" id="KW-0472">Membrane</keyword>
<dbReference type="WBParaSite" id="L893_g10573.t1">
    <property type="protein sequence ID" value="L893_g10573.t1"/>
    <property type="gene ID" value="L893_g10573"/>
</dbReference>
<evidence type="ECO:0000313" key="2">
    <source>
        <dbReference type="Proteomes" id="UP000095287"/>
    </source>
</evidence>
<protein>
    <submittedName>
        <fullName evidence="3">Secreted protein</fullName>
    </submittedName>
</protein>
<feature type="transmembrane region" description="Helical" evidence="1">
    <location>
        <begin position="32"/>
        <end position="50"/>
    </location>
</feature>
<evidence type="ECO:0000256" key="1">
    <source>
        <dbReference type="SAM" id="Phobius"/>
    </source>
</evidence>